<accession>A0A1D9G965</accession>
<gene>
    <name evidence="1" type="ORF">BJP36_33800</name>
</gene>
<dbReference type="Proteomes" id="UP000176944">
    <property type="component" value="Chromosome"/>
</dbReference>
<sequence length="80" mass="9067">MAVIVKHRETSQEYILLGTGFGAYKSSRPSRFLGELFPHEEEGEFRVVAVCDRFGQILWFYSAQLVVVEVDGETPSELVD</sequence>
<dbReference type="EMBL" id="CP017708">
    <property type="protein sequence ID" value="AOY84167.1"/>
    <property type="molecule type" value="Genomic_DNA"/>
</dbReference>
<organism evidence="1 2">
    <name type="scientific">Moorena producens (strain JHB)</name>
    <dbReference type="NCBI Taxonomy" id="1454205"/>
    <lineage>
        <taxon>Bacteria</taxon>
        <taxon>Bacillati</taxon>
        <taxon>Cyanobacteriota</taxon>
        <taxon>Cyanophyceae</taxon>
        <taxon>Coleofasciculales</taxon>
        <taxon>Coleofasciculaceae</taxon>
        <taxon>Moorena</taxon>
    </lineage>
</organism>
<evidence type="ECO:0000313" key="1">
    <source>
        <dbReference type="EMBL" id="AOY84167.1"/>
    </source>
</evidence>
<protein>
    <submittedName>
        <fullName evidence="1">Uncharacterized protein</fullName>
    </submittedName>
</protein>
<name>A0A1D9G965_MOOP1</name>
<dbReference type="AlphaFoldDB" id="A0A1D9G965"/>
<reference evidence="2" key="1">
    <citation type="submission" date="2016-10" db="EMBL/GenBank/DDBJ databases">
        <title>Comparative genomics uncovers the prolific and rare metabolic potential of the cyanobacterial genus Moorea.</title>
        <authorList>
            <person name="Leao T."/>
            <person name="Castelao G."/>
            <person name="Korobeynikov A."/>
            <person name="Monroe E.A."/>
            <person name="Podell S."/>
            <person name="Glukhov E."/>
            <person name="Allen E."/>
            <person name="Gerwick W.H."/>
            <person name="Gerwick L."/>
        </authorList>
    </citation>
    <scope>NUCLEOTIDE SEQUENCE [LARGE SCALE GENOMIC DNA]</scope>
    <source>
        <strain evidence="2">JHB</strain>
    </source>
</reference>
<proteinExistence type="predicted"/>
<evidence type="ECO:0000313" key="2">
    <source>
        <dbReference type="Proteomes" id="UP000176944"/>
    </source>
</evidence>